<dbReference type="Gene3D" id="3.40.1110.10">
    <property type="entry name" value="Calcium-transporting ATPase, cytoplasmic domain N"/>
    <property type="match status" value="2"/>
</dbReference>
<gene>
    <name evidence="10" type="ORF">ACFPCY_07140</name>
</gene>
<sequence length="886" mass="90229">MGASPRSAAHRLWDLRDEALLAAALGGLAAGGAARWLGAPEAGDAAWTAVTLLALVPAAWWVVDGLRHRRIGSDLIAVLALAGTLAVGEYLAGAVIGVMVTGGRVLERRAGRRARRDLGALLSLAPRVAHREDGGTVTTVDVAEVRPGDRLQVRAGEIVPVDGRVEAGPAVLDESTLTGEPLPVERRTGEEARGGTVNAGGPFPLRATTDAATSTYAGIVRLARDAAAESAPFVRLADRYAALFLPATLALAGVAWAAAGTPVRAVAVLVVATPCPLILAAPIAYVSGLSRCARRGVVVKGGGALERLARARVLLFDKTGTVTTGRPELVDVAVRDGGDADADALLGAAASLDQVSPHVLATAIVRGARERGLPLRLPTGVVEQPGRGVRGRVGDRTVAVGKADWAAAPTTDAASPATSAAFPEADAASPAGSTASPADGAAFPAGSTASPAGGAAFPAGGAASPAGGAAFSAPGAVRDGGAAGDGDAGGRDGDGAGGEGGAWAARVRARAAARGAITVFVGLDGRLAGTLLLRDRIRPDAARTFRMLRHAGIDRTVMVTGDREAVALPVADLVGADEVRADQSPAGKVAAVRAESGRAATVMVGDGVNDAPALAAAGVGVALGARGVTASSEAADVVVTVDRLERLAETLAIARRTQRIARQSVLAGMGLSMAAMGVAAFGLLTPAVGAVVQEAIDLAAILGALRALGPGRDRWPRLRGDDAELVRRLDQEHRALWPRIERLPALADALTGPDPDVRRSAGTELAGFLRDLAEHERRDERLLYPAVAAALGGTDPTGAMSRAHTEIADLSRRIGLLRAELDEDPDRPGVRDELRRAIEDLRAVLRLHFAQEEENYFVLADAPDQPGATSGPADAAPPRPGRCPEA</sequence>
<dbReference type="InterPro" id="IPR051014">
    <property type="entry name" value="Cation_Transport_ATPase_IB"/>
</dbReference>
<feature type="region of interest" description="Disordered" evidence="6">
    <location>
        <begin position="478"/>
        <end position="501"/>
    </location>
</feature>
<keyword evidence="5 7" id="KW-0472">Membrane</keyword>
<evidence type="ECO:0000259" key="8">
    <source>
        <dbReference type="Pfam" id="PF00122"/>
    </source>
</evidence>
<dbReference type="InterPro" id="IPR023214">
    <property type="entry name" value="HAD_sf"/>
</dbReference>
<dbReference type="Pfam" id="PF00702">
    <property type="entry name" value="Hydrolase"/>
    <property type="match status" value="1"/>
</dbReference>
<proteinExistence type="inferred from homology"/>
<feature type="transmembrane region" description="Helical" evidence="7">
    <location>
        <begin position="265"/>
        <end position="286"/>
    </location>
</feature>
<accession>A0ABV9TUF7</accession>
<feature type="compositionally biased region" description="Pro residues" evidence="6">
    <location>
        <begin position="875"/>
        <end position="886"/>
    </location>
</feature>
<evidence type="ECO:0000313" key="11">
    <source>
        <dbReference type="Proteomes" id="UP001595872"/>
    </source>
</evidence>
<dbReference type="InterPro" id="IPR001757">
    <property type="entry name" value="P_typ_ATPase"/>
</dbReference>
<evidence type="ECO:0000256" key="5">
    <source>
        <dbReference type="ARBA" id="ARBA00023136"/>
    </source>
</evidence>
<feature type="domain" description="P-type ATPase A" evidence="8">
    <location>
        <begin position="124"/>
        <end position="223"/>
    </location>
</feature>
<dbReference type="NCBIfam" id="TIGR01494">
    <property type="entry name" value="ATPase_P-type"/>
    <property type="match status" value="2"/>
</dbReference>
<feature type="transmembrane region" description="Helical" evidence="7">
    <location>
        <begin position="240"/>
        <end position="259"/>
    </location>
</feature>
<dbReference type="InterPro" id="IPR012312">
    <property type="entry name" value="Hemerythrin-like"/>
</dbReference>
<evidence type="ECO:0000256" key="1">
    <source>
        <dbReference type="ARBA" id="ARBA00004651"/>
    </source>
</evidence>
<dbReference type="InterPro" id="IPR036412">
    <property type="entry name" value="HAD-like_sf"/>
</dbReference>
<evidence type="ECO:0000259" key="9">
    <source>
        <dbReference type="Pfam" id="PF01814"/>
    </source>
</evidence>
<dbReference type="Gene3D" id="3.40.50.1000">
    <property type="entry name" value="HAD superfamily/HAD-like"/>
    <property type="match status" value="2"/>
</dbReference>
<evidence type="ECO:0000256" key="7">
    <source>
        <dbReference type="SAM" id="Phobius"/>
    </source>
</evidence>
<keyword evidence="4 7" id="KW-1133">Transmembrane helix</keyword>
<feature type="region of interest" description="Disordered" evidence="6">
    <location>
        <begin position="860"/>
        <end position="886"/>
    </location>
</feature>
<dbReference type="SUPFAM" id="SSF81660">
    <property type="entry name" value="Metal cation-transporting ATPase, ATP-binding domain N"/>
    <property type="match status" value="1"/>
</dbReference>
<feature type="domain" description="Hemerythrin-like" evidence="9">
    <location>
        <begin position="726"/>
        <end position="858"/>
    </location>
</feature>
<dbReference type="Gene3D" id="1.20.120.520">
    <property type="entry name" value="nmb1532 protein domain like"/>
    <property type="match status" value="1"/>
</dbReference>
<dbReference type="PRINTS" id="PR00119">
    <property type="entry name" value="CATATPASE"/>
</dbReference>
<dbReference type="SUPFAM" id="SSF56784">
    <property type="entry name" value="HAD-like"/>
    <property type="match status" value="1"/>
</dbReference>
<protein>
    <submittedName>
        <fullName evidence="10">Heavy metal translocating P-type ATPase</fullName>
    </submittedName>
</protein>
<feature type="transmembrane region" description="Helical" evidence="7">
    <location>
        <begin position="665"/>
        <end position="684"/>
    </location>
</feature>
<dbReference type="InterPro" id="IPR023299">
    <property type="entry name" value="ATPase_P-typ_cyto_dom_N"/>
</dbReference>
<dbReference type="Gene3D" id="2.70.150.10">
    <property type="entry name" value="Calcium-transporting ATPase, cytoplasmic transduction domain A"/>
    <property type="match status" value="1"/>
</dbReference>
<evidence type="ECO:0000256" key="4">
    <source>
        <dbReference type="ARBA" id="ARBA00022989"/>
    </source>
</evidence>
<dbReference type="EMBL" id="JBHSIT010000002">
    <property type="protein sequence ID" value="MFC4907088.1"/>
    <property type="molecule type" value="Genomic_DNA"/>
</dbReference>
<evidence type="ECO:0000256" key="2">
    <source>
        <dbReference type="ARBA" id="ARBA00006024"/>
    </source>
</evidence>
<feature type="transmembrane region" description="Helical" evidence="7">
    <location>
        <begin position="75"/>
        <end position="106"/>
    </location>
</feature>
<keyword evidence="3 7" id="KW-0812">Transmembrane</keyword>
<dbReference type="SUPFAM" id="SSF81665">
    <property type="entry name" value="Calcium ATPase, transmembrane domain M"/>
    <property type="match status" value="1"/>
</dbReference>
<comment type="similarity">
    <text evidence="2">Belongs to the cation transport ATPase (P-type) (TC 3.A.3) family. Type IB subfamily.</text>
</comment>
<dbReference type="InterPro" id="IPR018303">
    <property type="entry name" value="ATPase_P-typ_P_site"/>
</dbReference>
<dbReference type="Pfam" id="PF01814">
    <property type="entry name" value="Hemerythrin"/>
    <property type="match status" value="1"/>
</dbReference>
<comment type="caution">
    <text evidence="10">The sequence shown here is derived from an EMBL/GenBank/DDBJ whole genome shotgun (WGS) entry which is preliminary data.</text>
</comment>
<dbReference type="PANTHER" id="PTHR48085">
    <property type="entry name" value="CADMIUM/ZINC-TRANSPORTING ATPASE HMA2-RELATED"/>
    <property type="match status" value="1"/>
</dbReference>
<evidence type="ECO:0000256" key="3">
    <source>
        <dbReference type="ARBA" id="ARBA00022692"/>
    </source>
</evidence>
<dbReference type="SUPFAM" id="SSF81653">
    <property type="entry name" value="Calcium ATPase, transduction domain A"/>
    <property type="match status" value="1"/>
</dbReference>
<feature type="transmembrane region" description="Helical" evidence="7">
    <location>
        <begin position="45"/>
        <end position="63"/>
    </location>
</feature>
<dbReference type="Pfam" id="PF00122">
    <property type="entry name" value="E1-E2_ATPase"/>
    <property type="match status" value="1"/>
</dbReference>
<dbReference type="CDD" id="cd12108">
    <property type="entry name" value="Hr-like"/>
    <property type="match status" value="1"/>
</dbReference>
<dbReference type="PANTHER" id="PTHR48085:SF5">
    <property type="entry name" value="CADMIUM_ZINC-TRANSPORTING ATPASE HMA4-RELATED"/>
    <property type="match status" value="1"/>
</dbReference>
<dbReference type="InterPro" id="IPR008250">
    <property type="entry name" value="ATPase_P-typ_transduc_dom_A_sf"/>
</dbReference>
<dbReference type="PROSITE" id="PS00154">
    <property type="entry name" value="ATPASE_E1_E2"/>
    <property type="match status" value="1"/>
</dbReference>
<dbReference type="InterPro" id="IPR059000">
    <property type="entry name" value="ATPase_P-type_domA"/>
</dbReference>
<feature type="region of interest" description="Disordered" evidence="6">
    <location>
        <begin position="408"/>
        <end position="450"/>
    </location>
</feature>
<keyword evidence="11" id="KW-1185">Reference proteome</keyword>
<dbReference type="RefSeq" id="WP_378252829.1">
    <property type="nucleotide sequence ID" value="NZ_JBHSIT010000002.1"/>
</dbReference>
<comment type="subcellular location">
    <subcellularLocation>
        <location evidence="1">Cell membrane</location>
        <topology evidence="1">Multi-pass membrane protein</topology>
    </subcellularLocation>
</comment>
<evidence type="ECO:0000256" key="6">
    <source>
        <dbReference type="SAM" id="MobiDB-lite"/>
    </source>
</evidence>
<organism evidence="10 11">
    <name type="scientific">Actinomadura gamaensis</name>
    <dbReference type="NCBI Taxonomy" id="1763541"/>
    <lineage>
        <taxon>Bacteria</taxon>
        <taxon>Bacillati</taxon>
        <taxon>Actinomycetota</taxon>
        <taxon>Actinomycetes</taxon>
        <taxon>Streptosporangiales</taxon>
        <taxon>Thermomonosporaceae</taxon>
        <taxon>Actinomadura</taxon>
    </lineage>
</organism>
<dbReference type="Proteomes" id="UP001595872">
    <property type="component" value="Unassembled WGS sequence"/>
</dbReference>
<reference evidence="11" key="1">
    <citation type="journal article" date="2019" name="Int. J. Syst. Evol. Microbiol.">
        <title>The Global Catalogue of Microorganisms (GCM) 10K type strain sequencing project: providing services to taxonomists for standard genome sequencing and annotation.</title>
        <authorList>
            <consortium name="The Broad Institute Genomics Platform"/>
            <consortium name="The Broad Institute Genome Sequencing Center for Infectious Disease"/>
            <person name="Wu L."/>
            <person name="Ma J."/>
        </authorList>
    </citation>
    <scope>NUCLEOTIDE SEQUENCE [LARGE SCALE GENOMIC DNA]</scope>
    <source>
        <strain evidence="11">KLKA75</strain>
    </source>
</reference>
<name>A0ABV9TUF7_9ACTN</name>
<dbReference type="InterPro" id="IPR023298">
    <property type="entry name" value="ATPase_P-typ_TM_dom_sf"/>
</dbReference>
<evidence type="ECO:0000313" key="10">
    <source>
        <dbReference type="EMBL" id="MFC4907088.1"/>
    </source>
</evidence>
<feature type="transmembrane region" description="Helical" evidence="7">
    <location>
        <begin position="20"/>
        <end position="38"/>
    </location>
</feature>